<keyword evidence="2 4" id="KW-0808">Transferase</keyword>
<evidence type="ECO:0000313" key="5">
    <source>
        <dbReference type="EMBL" id="UTJ05942.1"/>
    </source>
</evidence>
<comment type="function">
    <text evidence="4">Functions in the N-end rule pathway of protein degradation where it conjugates Leu, Phe and, less efficiently, Met from aminoacyl-tRNAs to the N-termini of proteins containing an N-terminal arginine or lysine.</text>
</comment>
<keyword evidence="1 4" id="KW-0963">Cytoplasm</keyword>
<evidence type="ECO:0000256" key="3">
    <source>
        <dbReference type="ARBA" id="ARBA00023315"/>
    </source>
</evidence>
<dbReference type="Gene3D" id="3.40.630.70">
    <property type="entry name" value="Leucyl/phenylalanyl-tRNA-protein transferase, C-terminal domain"/>
    <property type="match status" value="1"/>
</dbReference>
<sequence>MNLNIYPLDKYSFNFPDPLYCNDEGLIAYGGDLNPNRIITAYTKGIFPWYNQNDPILWWSPNPRMVLELDEFKVSRSLAKTISKNIYEIKFDKNFEQTIIECANARKHKEGTWILDEVVEAYIKLHDMNFAHSFEAYFDGELVGGGYGINIGNIFCGESMFAKKSDASKVALFYLVQRLKKSGFKLIDCQVPSLHLESLGAKNISRKEFLSLVENSICNPKVF</sequence>
<comment type="catalytic activity">
    <reaction evidence="4">
        <text>L-phenylalanyl-tRNA(Phe) + an N-terminal L-alpha-aminoacyl-[protein] = an N-terminal L-phenylalanyl-L-alpha-aminoacyl-[protein] + tRNA(Phe)</text>
        <dbReference type="Rhea" id="RHEA:43632"/>
        <dbReference type="Rhea" id="RHEA-COMP:9668"/>
        <dbReference type="Rhea" id="RHEA-COMP:9699"/>
        <dbReference type="Rhea" id="RHEA-COMP:10636"/>
        <dbReference type="Rhea" id="RHEA-COMP:10637"/>
        <dbReference type="ChEBI" id="CHEBI:78442"/>
        <dbReference type="ChEBI" id="CHEBI:78531"/>
        <dbReference type="ChEBI" id="CHEBI:78597"/>
        <dbReference type="ChEBI" id="CHEBI:83561"/>
        <dbReference type="EC" id="2.3.2.6"/>
    </reaction>
</comment>
<organism evidence="5 6">
    <name type="scientific">Arcobacter roscoffensis</name>
    <dbReference type="NCBI Taxonomy" id="2961520"/>
    <lineage>
        <taxon>Bacteria</taxon>
        <taxon>Pseudomonadati</taxon>
        <taxon>Campylobacterota</taxon>
        <taxon>Epsilonproteobacteria</taxon>
        <taxon>Campylobacterales</taxon>
        <taxon>Arcobacteraceae</taxon>
        <taxon>Arcobacter</taxon>
    </lineage>
</organism>
<comment type="similarity">
    <text evidence="4">Belongs to the L/F-transferase family.</text>
</comment>
<comment type="catalytic activity">
    <reaction evidence="4">
        <text>N-terminal L-lysyl-[protein] + L-leucyl-tRNA(Leu) = N-terminal L-leucyl-L-lysyl-[protein] + tRNA(Leu) + H(+)</text>
        <dbReference type="Rhea" id="RHEA:12340"/>
        <dbReference type="Rhea" id="RHEA-COMP:9613"/>
        <dbReference type="Rhea" id="RHEA-COMP:9622"/>
        <dbReference type="Rhea" id="RHEA-COMP:12670"/>
        <dbReference type="Rhea" id="RHEA-COMP:12671"/>
        <dbReference type="ChEBI" id="CHEBI:15378"/>
        <dbReference type="ChEBI" id="CHEBI:65249"/>
        <dbReference type="ChEBI" id="CHEBI:78442"/>
        <dbReference type="ChEBI" id="CHEBI:78494"/>
        <dbReference type="ChEBI" id="CHEBI:133043"/>
        <dbReference type="EC" id="2.3.2.6"/>
    </reaction>
</comment>
<dbReference type="EMBL" id="CP100595">
    <property type="protein sequence ID" value="UTJ05942.1"/>
    <property type="molecule type" value="Genomic_DNA"/>
</dbReference>
<accession>A0ABY5E161</accession>
<dbReference type="InterPro" id="IPR042203">
    <property type="entry name" value="Leu/Phe-tRNA_Trfase_C"/>
</dbReference>
<dbReference type="EC" id="2.3.2.6" evidence="4"/>
<dbReference type="PANTHER" id="PTHR30098">
    <property type="entry name" value="LEUCYL/PHENYLALANYL-TRNA--PROTEIN TRANSFERASE"/>
    <property type="match status" value="1"/>
</dbReference>
<proteinExistence type="inferred from homology"/>
<dbReference type="RefSeq" id="WP_254576123.1">
    <property type="nucleotide sequence ID" value="NZ_CP100595.1"/>
</dbReference>
<dbReference type="GO" id="GO:0008914">
    <property type="term" value="F:leucyl-tRNA--protein transferase activity"/>
    <property type="evidence" value="ECO:0007669"/>
    <property type="project" value="UniProtKB-EC"/>
</dbReference>
<evidence type="ECO:0000256" key="4">
    <source>
        <dbReference type="HAMAP-Rule" id="MF_00688"/>
    </source>
</evidence>
<keyword evidence="3 4" id="KW-0012">Acyltransferase</keyword>
<dbReference type="Pfam" id="PF03588">
    <property type="entry name" value="Leu_Phe_trans"/>
    <property type="match status" value="1"/>
</dbReference>
<dbReference type="InterPro" id="IPR016181">
    <property type="entry name" value="Acyl_CoA_acyltransferase"/>
</dbReference>
<dbReference type="InterPro" id="IPR004616">
    <property type="entry name" value="Leu/Phe-tRNA_Trfase"/>
</dbReference>
<dbReference type="Gene3D" id="3.30.70.3550">
    <property type="entry name" value="Leucyl/phenylalanyl-tRNA-protein transferase, N-terminal domain"/>
    <property type="match status" value="1"/>
</dbReference>
<evidence type="ECO:0000256" key="2">
    <source>
        <dbReference type="ARBA" id="ARBA00022679"/>
    </source>
</evidence>
<keyword evidence="6" id="KW-1185">Reference proteome</keyword>
<dbReference type="Proteomes" id="UP001060012">
    <property type="component" value="Chromosome"/>
</dbReference>
<comment type="subcellular location">
    <subcellularLocation>
        <location evidence="4">Cytoplasm</location>
    </subcellularLocation>
</comment>
<evidence type="ECO:0000313" key="6">
    <source>
        <dbReference type="Proteomes" id="UP001060012"/>
    </source>
</evidence>
<dbReference type="InterPro" id="IPR042221">
    <property type="entry name" value="Leu/Phe-tRNA_Trfase_N"/>
</dbReference>
<reference evidence="5" key="1">
    <citation type="submission" date="2022-07" db="EMBL/GenBank/DDBJ databases">
        <title>Arcobacter roscoffensis sp. nov., a marine bacterium isolated from coastal seawater collected from Roscoff, France.</title>
        <authorList>
            <person name="Pascual J."/>
            <person name="Lepeaux C."/>
            <person name="Methner A."/>
            <person name="Overmann J."/>
        </authorList>
    </citation>
    <scope>NUCLEOTIDE SEQUENCE</scope>
    <source>
        <strain evidence="5">ARW1-2F2</strain>
    </source>
</reference>
<evidence type="ECO:0000256" key="1">
    <source>
        <dbReference type="ARBA" id="ARBA00022490"/>
    </source>
</evidence>
<gene>
    <name evidence="4 5" type="primary">aat</name>
    <name evidence="5" type="ORF">NJU99_11870</name>
</gene>
<dbReference type="HAMAP" id="MF_00688">
    <property type="entry name" value="Leu_Phe_trans"/>
    <property type="match status" value="1"/>
</dbReference>
<dbReference type="PANTHER" id="PTHR30098:SF2">
    <property type="entry name" value="LEUCYL_PHENYLALANYL-TRNA--PROTEIN TRANSFERASE"/>
    <property type="match status" value="1"/>
</dbReference>
<dbReference type="NCBIfam" id="TIGR00667">
    <property type="entry name" value="aat"/>
    <property type="match status" value="1"/>
</dbReference>
<dbReference type="SUPFAM" id="SSF55729">
    <property type="entry name" value="Acyl-CoA N-acyltransferases (Nat)"/>
    <property type="match status" value="1"/>
</dbReference>
<comment type="catalytic activity">
    <reaction evidence="4">
        <text>N-terminal L-arginyl-[protein] + L-leucyl-tRNA(Leu) = N-terminal L-leucyl-L-arginyl-[protein] + tRNA(Leu) + H(+)</text>
        <dbReference type="Rhea" id="RHEA:50416"/>
        <dbReference type="Rhea" id="RHEA-COMP:9613"/>
        <dbReference type="Rhea" id="RHEA-COMP:9622"/>
        <dbReference type="Rhea" id="RHEA-COMP:12672"/>
        <dbReference type="Rhea" id="RHEA-COMP:12673"/>
        <dbReference type="ChEBI" id="CHEBI:15378"/>
        <dbReference type="ChEBI" id="CHEBI:64719"/>
        <dbReference type="ChEBI" id="CHEBI:78442"/>
        <dbReference type="ChEBI" id="CHEBI:78494"/>
        <dbReference type="ChEBI" id="CHEBI:133044"/>
        <dbReference type="EC" id="2.3.2.6"/>
    </reaction>
</comment>
<name>A0ABY5E161_9BACT</name>
<protein>
    <recommendedName>
        <fullName evidence="4">Leucyl/phenylalanyl-tRNA--protein transferase</fullName>
        <ecNumber evidence="4">2.3.2.6</ecNumber>
    </recommendedName>
    <alternativeName>
        <fullName evidence="4">L/F-transferase</fullName>
    </alternativeName>
    <alternativeName>
        <fullName evidence="4">Leucyltransferase</fullName>
    </alternativeName>
    <alternativeName>
        <fullName evidence="4">Phenyalanyltransferase</fullName>
    </alternativeName>
</protein>